<proteinExistence type="inferred from homology"/>
<comment type="subcellular location">
    <subcellularLocation>
        <location evidence="1">Membrane</location>
        <topology evidence="1">Multi-pass membrane protein</topology>
    </subcellularLocation>
</comment>
<evidence type="ECO:0000256" key="5">
    <source>
        <dbReference type="ARBA" id="ARBA00023600"/>
    </source>
</evidence>
<dbReference type="Pfam" id="PF05105">
    <property type="entry name" value="Phage_holin_4_1"/>
    <property type="match status" value="1"/>
</dbReference>
<organism evidence="7 8">
    <name type="scientific">Geobacillus proteiniphilus</name>
    <dbReference type="NCBI Taxonomy" id="860353"/>
    <lineage>
        <taxon>Bacteria</taxon>
        <taxon>Bacillati</taxon>
        <taxon>Bacillota</taxon>
        <taxon>Bacilli</taxon>
        <taxon>Bacillales</taxon>
        <taxon>Anoxybacillaceae</taxon>
        <taxon>Geobacillus</taxon>
    </lineage>
</organism>
<name>A0A1Q5SU30_9BACL</name>
<dbReference type="Proteomes" id="UP000186030">
    <property type="component" value="Unassembled WGS sequence"/>
</dbReference>
<keyword evidence="4 6" id="KW-0472">Membrane</keyword>
<dbReference type="EMBL" id="MQMG01000038">
    <property type="protein sequence ID" value="OKO91406.1"/>
    <property type="molecule type" value="Genomic_DNA"/>
</dbReference>
<evidence type="ECO:0000313" key="8">
    <source>
        <dbReference type="Proteomes" id="UP000186030"/>
    </source>
</evidence>
<dbReference type="RefSeq" id="WP_052660918.1">
    <property type="nucleotide sequence ID" value="NZ_MQMG01000038.1"/>
</dbReference>
<accession>A0A1Q5SU30</accession>
<dbReference type="InterPro" id="IPR006480">
    <property type="entry name" value="Phage_holin_4_1"/>
</dbReference>
<comment type="caution">
    <text evidence="7">The sequence shown here is derived from an EMBL/GenBank/DDBJ whole genome shotgun (WGS) entry which is preliminary data.</text>
</comment>
<evidence type="ECO:0000256" key="6">
    <source>
        <dbReference type="SAM" id="Phobius"/>
    </source>
</evidence>
<evidence type="ECO:0000256" key="4">
    <source>
        <dbReference type="ARBA" id="ARBA00023136"/>
    </source>
</evidence>
<reference evidence="8" key="2">
    <citation type="submission" date="2017-01" db="EMBL/GenBank/DDBJ databases">
        <title>Genome sequencing and annotation of Geobacillus sp. 1017, a Hydrocarbon-Oxidizing Thermophilic Bacterium Isolated from a Heavy Oil Reservoir (China).</title>
        <authorList>
            <person name="Kadnikov V.V."/>
            <person name="Mardanov A.V."/>
            <person name="Poltaraus A.B."/>
            <person name="Sokolova D.S."/>
            <person name="Semenova E.M."/>
            <person name="Ravin N.V."/>
            <person name="Tourova T.P."/>
            <person name="Nazina T.N."/>
        </authorList>
    </citation>
    <scope>NUCLEOTIDE SEQUENCE [LARGE SCALE GENOMIC DNA]</scope>
    <source>
        <strain evidence="8">1017</strain>
    </source>
</reference>
<evidence type="ECO:0000256" key="3">
    <source>
        <dbReference type="ARBA" id="ARBA00022989"/>
    </source>
</evidence>
<sequence length="139" mass="14712">MKHNTNTLYTTITGGSASAIAYLIGGVDHLAIALGIMMAADYISGLMVAVGTKEVSSKTAFRGLMKKVAMILAVIVANQLDAVTGSGDFMRNTMIMFLIGNEGISFIENLGRLGVSIPGQVSKVFAQLKNENQKGENKQ</sequence>
<protein>
    <submittedName>
        <fullName evidence="7">Holin, toxin secretion/phage lysis</fullName>
    </submittedName>
</protein>
<comment type="similarity">
    <text evidence="5">Belongs to the bacteriophage holin family. Cp-1 holin subfamily.</text>
</comment>
<gene>
    <name evidence="7" type="ORF">BRO54_2683</name>
</gene>
<dbReference type="GO" id="GO:0016020">
    <property type="term" value="C:membrane"/>
    <property type="evidence" value="ECO:0007669"/>
    <property type="project" value="UniProtKB-SubCell"/>
</dbReference>
<evidence type="ECO:0000313" key="7">
    <source>
        <dbReference type="EMBL" id="OKO91406.1"/>
    </source>
</evidence>
<feature type="transmembrane region" description="Helical" evidence="6">
    <location>
        <begin position="30"/>
        <end position="52"/>
    </location>
</feature>
<evidence type="ECO:0000256" key="2">
    <source>
        <dbReference type="ARBA" id="ARBA00022692"/>
    </source>
</evidence>
<reference evidence="7 8" key="1">
    <citation type="submission" date="2016-11" db="EMBL/GenBank/DDBJ databases">
        <authorList>
            <person name="Kadnikov V."/>
            <person name="Nazina T."/>
        </authorList>
    </citation>
    <scope>NUCLEOTIDE SEQUENCE [LARGE SCALE GENOMIC DNA]</scope>
    <source>
        <strain evidence="7 8">1017</strain>
    </source>
</reference>
<feature type="transmembrane region" description="Helical" evidence="6">
    <location>
        <begin position="7"/>
        <end position="24"/>
    </location>
</feature>
<dbReference type="NCBIfam" id="TIGR01593">
    <property type="entry name" value="holin_tox_secr"/>
    <property type="match status" value="1"/>
</dbReference>
<keyword evidence="2 6" id="KW-0812">Transmembrane</keyword>
<evidence type="ECO:0000256" key="1">
    <source>
        <dbReference type="ARBA" id="ARBA00004141"/>
    </source>
</evidence>
<keyword evidence="3 6" id="KW-1133">Transmembrane helix</keyword>
<dbReference type="AlphaFoldDB" id="A0A1Q5SU30"/>